<proteinExistence type="predicted"/>
<evidence type="ECO:0000256" key="2">
    <source>
        <dbReference type="SAM" id="SignalP"/>
    </source>
</evidence>
<evidence type="ECO:0008006" key="5">
    <source>
        <dbReference type="Google" id="ProtNLM"/>
    </source>
</evidence>
<dbReference type="RefSeq" id="XP_008088078.1">
    <property type="nucleotide sequence ID" value="XM_008089887.1"/>
</dbReference>
<dbReference type="eggNOG" id="ENOG502S5MR">
    <property type="taxonomic scope" value="Eukaryota"/>
</dbReference>
<dbReference type="KEGG" id="glz:GLAREA_11744"/>
<feature type="chain" id="PRO_5004519606" description="EGF-like domain-containing protein" evidence="2">
    <location>
        <begin position="18"/>
        <end position="333"/>
    </location>
</feature>
<keyword evidence="2" id="KW-0732">Signal</keyword>
<name>S3DET3_GLAL2</name>
<feature type="region of interest" description="Disordered" evidence="1">
    <location>
        <begin position="100"/>
        <end position="239"/>
    </location>
</feature>
<gene>
    <name evidence="3" type="ORF">GLAREA_11744</name>
</gene>
<evidence type="ECO:0000256" key="1">
    <source>
        <dbReference type="SAM" id="MobiDB-lite"/>
    </source>
</evidence>
<evidence type="ECO:0000313" key="4">
    <source>
        <dbReference type="Proteomes" id="UP000016922"/>
    </source>
</evidence>
<feature type="compositionally biased region" description="Polar residues" evidence="1">
    <location>
        <begin position="126"/>
        <end position="187"/>
    </location>
</feature>
<dbReference type="EMBL" id="KE145372">
    <property type="protein sequence ID" value="EPE25163.1"/>
    <property type="molecule type" value="Genomic_DNA"/>
</dbReference>
<feature type="compositionally biased region" description="Low complexity" evidence="1">
    <location>
        <begin position="109"/>
        <end position="120"/>
    </location>
</feature>
<sequence>MHLQFLTLAAILATISALHHNDPADMEIPSQSDACQFQVTKTITATHTAVRKVSVTETVDASTIATARKVKRGDTLSSVSSVEALSTADHSWEGSATKIPVSTTDHTWESSTATPEASTTDHAWESSISSTDVATETATHAWESTTVTQDSSSGAHSWEQSTATPAASTDAHTWEQTTFTSSVSTTAHEWEGSTSTSLESTTTHTWEDTTPSPSAPTEIPCADCNSPSETTTPTTQPNPSNCPAACNPHPGFPYQCDITAPCSNAGSYTYCACRAGYRASGLSVDDPRQARFESAEGTFRVHVAPGVVCDELCEPSVSGQENVCNEVTLRRGC</sequence>
<reference evidence="3 4" key="1">
    <citation type="journal article" date="2013" name="BMC Genomics">
        <title>Genomics-driven discovery of the pneumocandin biosynthetic gene cluster in the fungus Glarea lozoyensis.</title>
        <authorList>
            <person name="Chen L."/>
            <person name="Yue Q."/>
            <person name="Zhang X."/>
            <person name="Xiang M."/>
            <person name="Wang C."/>
            <person name="Li S."/>
            <person name="Che Y."/>
            <person name="Ortiz-Lopez F.J."/>
            <person name="Bills G.F."/>
            <person name="Liu X."/>
            <person name="An Z."/>
        </authorList>
    </citation>
    <scope>NUCLEOTIDE SEQUENCE [LARGE SCALE GENOMIC DNA]</scope>
    <source>
        <strain evidence="4">ATCC 20868 / MF5171</strain>
    </source>
</reference>
<dbReference type="Proteomes" id="UP000016922">
    <property type="component" value="Unassembled WGS sequence"/>
</dbReference>
<dbReference type="AlphaFoldDB" id="S3DET3"/>
<protein>
    <recommendedName>
        <fullName evidence="5">EGF-like domain-containing protein</fullName>
    </recommendedName>
</protein>
<evidence type="ECO:0000313" key="3">
    <source>
        <dbReference type="EMBL" id="EPE25163.1"/>
    </source>
</evidence>
<organism evidence="3 4">
    <name type="scientific">Glarea lozoyensis (strain ATCC 20868 / MF5171)</name>
    <dbReference type="NCBI Taxonomy" id="1116229"/>
    <lineage>
        <taxon>Eukaryota</taxon>
        <taxon>Fungi</taxon>
        <taxon>Dikarya</taxon>
        <taxon>Ascomycota</taxon>
        <taxon>Pezizomycotina</taxon>
        <taxon>Leotiomycetes</taxon>
        <taxon>Helotiales</taxon>
        <taxon>Helotiaceae</taxon>
        <taxon>Glarea</taxon>
    </lineage>
</organism>
<accession>S3DET3</accession>
<feature type="compositionally biased region" description="Low complexity" evidence="1">
    <location>
        <begin position="192"/>
        <end position="210"/>
    </location>
</feature>
<dbReference type="OrthoDB" id="291007at2759"/>
<dbReference type="HOGENOM" id="CLU_834331_0_0_1"/>
<feature type="compositionally biased region" description="Low complexity" evidence="1">
    <location>
        <begin position="225"/>
        <end position="239"/>
    </location>
</feature>
<keyword evidence="4" id="KW-1185">Reference proteome</keyword>
<feature type="signal peptide" evidence="2">
    <location>
        <begin position="1"/>
        <end position="17"/>
    </location>
</feature>
<dbReference type="GeneID" id="19470785"/>